<evidence type="ECO:0000313" key="2">
    <source>
        <dbReference type="EMBL" id="KAK9127198.1"/>
    </source>
</evidence>
<keyword evidence="1" id="KW-1133">Transmembrane helix</keyword>
<keyword evidence="1" id="KW-0812">Transmembrane</keyword>
<reference evidence="2 3" key="1">
    <citation type="submission" date="2024-01" db="EMBL/GenBank/DDBJ databases">
        <title>Genome assemblies of Stephania.</title>
        <authorList>
            <person name="Yang L."/>
        </authorList>
    </citation>
    <scope>NUCLEOTIDE SEQUENCE [LARGE SCALE GENOMIC DNA]</scope>
    <source>
        <strain evidence="2">YNDBR</strain>
        <tissue evidence="2">Leaf</tissue>
    </source>
</reference>
<comment type="caution">
    <text evidence="2">The sequence shown here is derived from an EMBL/GenBank/DDBJ whole genome shotgun (WGS) entry which is preliminary data.</text>
</comment>
<evidence type="ECO:0000313" key="3">
    <source>
        <dbReference type="Proteomes" id="UP001420932"/>
    </source>
</evidence>
<organism evidence="2 3">
    <name type="scientific">Stephania yunnanensis</name>
    <dbReference type="NCBI Taxonomy" id="152371"/>
    <lineage>
        <taxon>Eukaryota</taxon>
        <taxon>Viridiplantae</taxon>
        <taxon>Streptophyta</taxon>
        <taxon>Embryophyta</taxon>
        <taxon>Tracheophyta</taxon>
        <taxon>Spermatophyta</taxon>
        <taxon>Magnoliopsida</taxon>
        <taxon>Ranunculales</taxon>
        <taxon>Menispermaceae</taxon>
        <taxon>Menispermoideae</taxon>
        <taxon>Cissampelideae</taxon>
        <taxon>Stephania</taxon>
    </lineage>
</organism>
<proteinExistence type="predicted"/>
<sequence length="62" mass="7107">MEDEKGSRNVPVLPWMRSPIDVGVFDECPLSLLPCLHPGYLFFFFFLPLLCTYLKVPSINCT</sequence>
<evidence type="ECO:0000256" key="1">
    <source>
        <dbReference type="SAM" id="Phobius"/>
    </source>
</evidence>
<accession>A0AAP0J4C0</accession>
<dbReference type="Proteomes" id="UP001420932">
    <property type="component" value="Unassembled WGS sequence"/>
</dbReference>
<feature type="transmembrane region" description="Helical" evidence="1">
    <location>
        <begin position="39"/>
        <end position="56"/>
    </location>
</feature>
<name>A0AAP0J4C0_9MAGN</name>
<keyword evidence="1" id="KW-0472">Membrane</keyword>
<gene>
    <name evidence="2" type="ORF">Syun_015995</name>
</gene>
<keyword evidence="3" id="KW-1185">Reference proteome</keyword>
<dbReference type="EMBL" id="JBBNAF010000007">
    <property type="protein sequence ID" value="KAK9127198.1"/>
    <property type="molecule type" value="Genomic_DNA"/>
</dbReference>
<dbReference type="AlphaFoldDB" id="A0AAP0J4C0"/>
<protein>
    <submittedName>
        <fullName evidence="2">Uncharacterized protein</fullName>
    </submittedName>
</protein>